<gene>
    <name evidence="1" type="ORF">ACFYWW_32090</name>
</gene>
<evidence type="ECO:0000313" key="2">
    <source>
        <dbReference type="Proteomes" id="UP001601976"/>
    </source>
</evidence>
<keyword evidence="2" id="KW-1185">Reference proteome</keyword>
<dbReference type="Proteomes" id="UP001601976">
    <property type="component" value="Unassembled WGS sequence"/>
</dbReference>
<dbReference type="RefSeq" id="WP_387898890.1">
    <property type="nucleotide sequence ID" value="NZ_JBIAPK010000013.1"/>
</dbReference>
<accession>A0ABW6RNY9</accession>
<name>A0ABW6RNY9_9ACTN</name>
<dbReference type="EMBL" id="JBIAPK010000013">
    <property type="protein sequence ID" value="MFF3343284.1"/>
    <property type="molecule type" value="Genomic_DNA"/>
</dbReference>
<proteinExistence type="predicted"/>
<protein>
    <submittedName>
        <fullName evidence="1">Uncharacterized protein</fullName>
    </submittedName>
</protein>
<sequence>MLCASTAAYQGCCDACDKGYEPSPDTYLASTAPVTHRLAA</sequence>
<evidence type="ECO:0000313" key="1">
    <source>
        <dbReference type="EMBL" id="MFF3343284.1"/>
    </source>
</evidence>
<comment type="caution">
    <text evidence="1">The sequence shown here is derived from an EMBL/GenBank/DDBJ whole genome shotgun (WGS) entry which is preliminary data.</text>
</comment>
<organism evidence="1 2">
    <name type="scientific">Streptomyces flavidovirens</name>
    <dbReference type="NCBI Taxonomy" id="67298"/>
    <lineage>
        <taxon>Bacteria</taxon>
        <taxon>Bacillati</taxon>
        <taxon>Actinomycetota</taxon>
        <taxon>Actinomycetes</taxon>
        <taxon>Kitasatosporales</taxon>
        <taxon>Streptomycetaceae</taxon>
        <taxon>Streptomyces</taxon>
    </lineage>
</organism>
<reference evidence="1 2" key="1">
    <citation type="submission" date="2024-10" db="EMBL/GenBank/DDBJ databases">
        <title>The Natural Products Discovery Center: Release of the First 8490 Sequenced Strains for Exploring Actinobacteria Biosynthetic Diversity.</title>
        <authorList>
            <person name="Kalkreuter E."/>
            <person name="Kautsar S.A."/>
            <person name="Yang D."/>
            <person name="Bader C.D."/>
            <person name="Teijaro C.N."/>
            <person name="Fluegel L."/>
            <person name="Davis C.M."/>
            <person name="Simpson J.R."/>
            <person name="Lauterbach L."/>
            <person name="Steele A.D."/>
            <person name="Gui C."/>
            <person name="Meng S."/>
            <person name="Li G."/>
            <person name="Viehrig K."/>
            <person name="Ye F."/>
            <person name="Su P."/>
            <person name="Kiefer A.F."/>
            <person name="Nichols A."/>
            <person name="Cepeda A.J."/>
            <person name="Yan W."/>
            <person name="Fan B."/>
            <person name="Jiang Y."/>
            <person name="Adhikari A."/>
            <person name="Zheng C.-J."/>
            <person name="Schuster L."/>
            <person name="Cowan T.M."/>
            <person name="Smanski M.J."/>
            <person name="Chevrette M.G."/>
            <person name="De Carvalho L.P.S."/>
            <person name="Shen B."/>
        </authorList>
    </citation>
    <scope>NUCLEOTIDE SEQUENCE [LARGE SCALE GENOMIC DNA]</scope>
    <source>
        <strain evidence="1 2">NPDC003029</strain>
    </source>
</reference>